<keyword evidence="2" id="KW-1185">Reference proteome</keyword>
<gene>
    <name evidence="1" type="ORF">EHO60_14875</name>
</gene>
<proteinExistence type="predicted"/>
<dbReference type="NCBIfam" id="NF047533">
    <property type="entry name" value="LBL_2463_fam"/>
    <property type="match status" value="1"/>
</dbReference>
<reference evidence="1" key="1">
    <citation type="journal article" date="2019" name="PLoS Negl. Trop. Dis.">
        <title>Revisiting the worldwide diversity of Leptospira species in the environment.</title>
        <authorList>
            <person name="Vincent A.T."/>
            <person name="Schiettekatte O."/>
            <person name="Bourhy P."/>
            <person name="Veyrier F.J."/>
            <person name="Picardeau M."/>
        </authorList>
    </citation>
    <scope>NUCLEOTIDE SEQUENCE [LARGE SCALE GENOMIC DNA]</scope>
    <source>
        <strain evidence="1">SSW15</strain>
    </source>
</reference>
<dbReference type="EMBL" id="RQET01000013">
    <property type="protein sequence ID" value="TGK06326.1"/>
    <property type="molecule type" value="Genomic_DNA"/>
</dbReference>
<dbReference type="OrthoDB" id="344994at2"/>
<dbReference type="AlphaFoldDB" id="A0A4R9G488"/>
<evidence type="ECO:0000313" key="2">
    <source>
        <dbReference type="Proteomes" id="UP000298458"/>
    </source>
</evidence>
<accession>A0A4R9G488</accession>
<dbReference type="RefSeq" id="WP_135769008.1">
    <property type="nucleotide sequence ID" value="NZ_RQET01000013.1"/>
</dbReference>
<dbReference type="Proteomes" id="UP000298458">
    <property type="component" value="Unassembled WGS sequence"/>
</dbReference>
<name>A0A4R9G488_9LEPT</name>
<organism evidence="1 2">
    <name type="scientific">Leptospira fletcheri</name>
    <dbReference type="NCBI Taxonomy" id="2484981"/>
    <lineage>
        <taxon>Bacteria</taxon>
        <taxon>Pseudomonadati</taxon>
        <taxon>Spirochaetota</taxon>
        <taxon>Spirochaetia</taxon>
        <taxon>Leptospirales</taxon>
        <taxon>Leptospiraceae</taxon>
        <taxon>Leptospira</taxon>
    </lineage>
</organism>
<protein>
    <submittedName>
        <fullName evidence="1">Uncharacterized protein</fullName>
    </submittedName>
</protein>
<sequence>MSHKKAVAYISKELSQFKLRYIDSKGPEIELRRVQDFIRNIFQNGGYEKSGSGQDLTPWSKWIYVEDEGEIISAQRIVKKTKENRITIEQASVRGEDPDFRYSVEGEGIADWNSVAFENSKRGIKAAFLNGGEIIRHCLEENYKLVLGFSNPQKRGIERHYLANGAIFSSQYSKPVFFPSDSLNGKSFDLNIIEIGKTTLQRIAEKI</sequence>
<evidence type="ECO:0000313" key="1">
    <source>
        <dbReference type="EMBL" id="TGK06326.1"/>
    </source>
</evidence>
<comment type="caution">
    <text evidence="1">The sequence shown here is derived from an EMBL/GenBank/DDBJ whole genome shotgun (WGS) entry which is preliminary data.</text>
</comment>